<accession>A0A1F4U763</accession>
<proteinExistence type="predicted"/>
<organism evidence="1 2">
    <name type="scientific">candidate division WOR-1 bacterium RIFOXYC2_FULL_46_14</name>
    <dbReference type="NCBI Taxonomy" id="1802587"/>
    <lineage>
        <taxon>Bacteria</taxon>
        <taxon>Bacillati</taxon>
        <taxon>Saganbacteria</taxon>
    </lineage>
</organism>
<sequence>MRKKKVAPKKVVRKKTVKKPVRKKVVAKKKIVRKKRVKVVPVISEIRAEESKYYTPKAEHQHFKEKKGFEFPSRYNECKIVAMVRDPYWIYCYWEVNFKPEGAVCLRINNVDNWEYFDIETGSADNWFINVPHSNTTYCIDLGYKTADGRFVLIARSNWVTTPLDRPSDVIDEKWTIPDWNKIYELSGGGKYGRSSADLSSPGKKFRR</sequence>
<dbReference type="EMBL" id="MEUJ01000002">
    <property type="protein sequence ID" value="OGC40806.1"/>
    <property type="molecule type" value="Genomic_DNA"/>
</dbReference>
<name>A0A1F4U763_UNCSA</name>
<gene>
    <name evidence="1" type="ORF">A2438_00710</name>
</gene>
<dbReference type="InterPro" id="IPR032585">
    <property type="entry name" value="DUF4912"/>
</dbReference>
<evidence type="ECO:0000313" key="1">
    <source>
        <dbReference type="EMBL" id="OGC40806.1"/>
    </source>
</evidence>
<reference evidence="1 2" key="1">
    <citation type="journal article" date="2016" name="Nat. Commun.">
        <title>Thousands of microbial genomes shed light on interconnected biogeochemical processes in an aquifer system.</title>
        <authorList>
            <person name="Anantharaman K."/>
            <person name="Brown C.T."/>
            <person name="Hug L.A."/>
            <person name="Sharon I."/>
            <person name="Castelle C.J."/>
            <person name="Probst A.J."/>
            <person name="Thomas B.C."/>
            <person name="Singh A."/>
            <person name="Wilkins M.J."/>
            <person name="Karaoz U."/>
            <person name="Brodie E.L."/>
            <person name="Williams K.H."/>
            <person name="Hubbard S.S."/>
            <person name="Banfield J.F."/>
        </authorList>
    </citation>
    <scope>NUCLEOTIDE SEQUENCE [LARGE SCALE GENOMIC DNA]</scope>
</reference>
<dbReference type="Pfam" id="PF16258">
    <property type="entry name" value="DUF4912"/>
    <property type="match status" value="1"/>
</dbReference>
<dbReference type="AlphaFoldDB" id="A0A1F4U763"/>
<evidence type="ECO:0008006" key="3">
    <source>
        <dbReference type="Google" id="ProtNLM"/>
    </source>
</evidence>
<protein>
    <recommendedName>
        <fullName evidence="3">DUF4912 domain-containing protein</fullName>
    </recommendedName>
</protein>
<evidence type="ECO:0000313" key="2">
    <source>
        <dbReference type="Proteomes" id="UP000179242"/>
    </source>
</evidence>
<comment type="caution">
    <text evidence="1">The sequence shown here is derived from an EMBL/GenBank/DDBJ whole genome shotgun (WGS) entry which is preliminary data.</text>
</comment>
<dbReference type="Proteomes" id="UP000179242">
    <property type="component" value="Unassembled WGS sequence"/>
</dbReference>